<dbReference type="Gramene" id="TraesROB_scaffold_056044_01G000100.1">
    <property type="protein sequence ID" value="TraesROB_scaffold_056044_01G000100.1"/>
    <property type="gene ID" value="TraesROB_scaffold_056044_01G000100"/>
</dbReference>
<dbReference type="GO" id="GO:0030598">
    <property type="term" value="F:rRNA N-glycosylase activity"/>
    <property type="evidence" value="ECO:0007669"/>
    <property type="project" value="InterPro"/>
</dbReference>
<reference evidence="2" key="2">
    <citation type="submission" date="2018-10" db="UniProtKB">
        <authorList>
            <consortium name="EnsemblPlants"/>
        </authorList>
    </citation>
    <scope>IDENTIFICATION</scope>
</reference>
<proteinExistence type="predicted"/>
<dbReference type="Gramene" id="TraesCLE_scaffold_065569_01G000100.1">
    <property type="protein sequence ID" value="TraesCLE_scaffold_065569_01G000100.1"/>
    <property type="gene ID" value="TraesCLE_scaffold_065569_01G000100"/>
</dbReference>
<feature type="region of interest" description="Disordered" evidence="1">
    <location>
        <begin position="74"/>
        <end position="111"/>
    </location>
</feature>
<evidence type="ECO:0000313" key="2">
    <source>
        <dbReference type="EnsemblPlants" id="TraesCS3B02G577000.1"/>
    </source>
</evidence>
<dbReference type="GO" id="GO:0017148">
    <property type="term" value="P:negative regulation of translation"/>
    <property type="evidence" value="ECO:0007669"/>
    <property type="project" value="InterPro"/>
</dbReference>
<dbReference type="Gramene" id="TraesMAC3B03G01783040.1">
    <property type="protein sequence ID" value="TraesMAC3B03G01783040.1"/>
    <property type="gene ID" value="TraesMAC3B03G01783040"/>
</dbReference>
<protein>
    <submittedName>
        <fullName evidence="2">Uncharacterized protein</fullName>
    </submittedName>
</protein>
<dbReference type="Gramene" id="TraesARI3B03G01814520.1">
    <property type="protein sequence ID" value="TraesARI3B03G01814520.1"/>
    <property type="gene ID" value="TraesARI3B03G01814520"/>
</dbReference>
<dbReference type="Gramene" id="TraesLDM3B03G01781010.1">
    <property type="protein sequence ID" value="TraesLDM3B03G01781010.1"/>
    <property type="gene ID" value="TraesLDM3B03G01781010"/>
</dbReference>
<sequence length="384" mass="44001">MADEPQPEPQLVMPLVLEATRPLCAPLQQGLDDVPVLRFNVAAVDLLDAYEEAFKSMTRRARDIAPALYCNKPITPLPNPHNRPRQTSSAASSSTSRKKDKAKKTKQSEEELDDYEDVKKWGHSHFIIEMYYDDKATGYKYDGMMVQLLICDYNGYLVGLRSFAYDRWSKWYYCSDDFSLPFFLKDGASKLPIEGDHEKRALLGGRPTFVHIFEKLGYYPGTGDTEEMGKAFLEAVLVFCEARRVVWIFMEVKERIKRKEEPRDLDCTIPGREIHMHYAWGDVSDWGLDSKLVLTSAQKGVYTPPRDDDGKAETLVVIDKRSTFERLIAHGRESGHLGLIMRDDGVLAPEGSRVLMLLRKKKDQLGAKCREPYFRKVKENEDDE</sequence>
<dbReference type="SUPFAM" id="SSF56371">
    <property type="entry name" value="Ribosome inactivating proteins (RIP)"/>
    <property type="match status" value="1"/>
</dbReference>
<accession>A0A3B6FZ43</accession>
<organism evidence="2">
    <name type="scientific">Triticum aestivum</name>
    <name type="common">Wheat</name>
    <dbReference type="NCBI Taxonomy" id="4565"/>
    <lineage>
        <taxon>Eukaryota</taxon>
        <taxon>Viridiplantae</taxon>
        <taxon>Streptophyta</taxon>
        <taxon>Embryophyta</taxon>
        <taxon>Tracheophyta</taxon>
        <taxon>Spermatophyta</taxon>
        <taxon>Magnoliopsida</taxon>
        <taxon>Liliopsida</taxon>
        <taxon>Poales</taxon>
        <taxon>Poaceae</taxon>
        <taxon>BOP clade</taxon>
        <taxon>Pooideae</taxon>
        <taxon>Triticodae</taxon>
        <taxon>Triticeae</taxon>
        <taxon>Triticinae</taxon>
        <taxon>Triticum</taxon>
    </lineage>
</organism>
<dbReference type="Gramene" id="TraesCS3B02G577000.1">
    <property type="protein sequence ID" value="TraesCS3B02G577000.1"/>
    <property type="gene ID" value="TraesCS3B02G577000"/>
</dbReference>
<dbReference type="Gramene" id="TraesCS3B03G1440900.1">
    <property type="protein sequence ID" value="TraesCS3B03G1440900.1.CDS"/>
    <property type="gene ID" value="TraesCS3B03G1440900"/>
</dbReference>
<dbReference type="Gramene" id="TraesCAD_scaffold_071417_01G000100.1">
    <property type="protein sequence ID" value="TraesCAD_scaffold_071417_01G000100.1"/>
    <property type="gene ID" value="TraesCAD_scaffold_071417_01G000100"/>
</dbReference>
<dbReference type="SMR" id="A0A3B6FZ43"/>
<feature type="compositionally biased region" description="Basic residues" evidence="1">
    <location>
        <begin position="96"/>
        <end position="105"/>
    </location>
</feature>
<keyword evidence="3" id="KW-1185">Reference proteome</keyword>
<evidence type="ECO:0000256" key="1">
    <source>
        <dbReference type="SAM" id="MobiDB-lite"/>
    </source>
</evidence>
<gene>
    <name evidence="2" type="primary">LOC123072692</name>
</gene>
<dbReference type="Proteomes" id="UP000019116">
    <property type="component" value="Chromosome 3B"/>
</dbReference>
<dbReference type="EnsemblPlants" id="TraesCS3B02G577000.1">
    <property type="protein sequence ID" value="TraesCS3B02G577000.1"/>
    <property type="gene ID" value="TraesCS3B02G577000"/>
</dbReference>
<dbReference type="AlphaFoldDB" id="A0A3B6FZ43"/>
<name>A0A3B6FZ43_WHEAT</name>
<evidence type="ECO:0000313" key="3">
    <source>
        <dbReference type="Proteomes" id="UP000019116"/>
    </source>
</evidence>
<reference evidence="2" key="1">
    <citation type="submission" date="2018-08" db="EMBL/GenBank/DDBJ databases">
        <authorList>
            <person name="Rossello M."/>
        </authorList>
    </citation>
    <scope>NUCLEOTIDE SEQUENCE [LARGE SCALE GENOMIC DNA]</scope>
    <source>
        <strain evidence="2">cv. Chinese Spring</strain>
    </source>
</reference>
<dbReference type="InterPro" id="IPR036041">
    <property type="entry name" value="Ribosome-inact_prot_sf"/>
</dbReference>